<gene>
    <name evidence="2" type="ORF">M8C21_032385</name>
</gene>
<comment type="caution">
    <text evidence="2">The sequence shown here is derived from an EMBL/GenBank/DDBJ whole genome shotgun (WGS) entry which is preliminary data.</text>
</comment>
<reference evidence="2" key="1">
    <citation type="submission" date="2022-06" db="EMBL/GenBank/DDBJ databases">
        <title>Uncovering the hologenomic basis of an extraordinary plant invasion.</title>
        <authorList>
            <person name="Bieker V.C."/>
            <person name="Martin M.D."/>
            <person name="Gilbert T."/>
            <person name="Hodgins K."/>
            <person name="Battlay P."/>
            <person name="Petersen B."/>
            <person name="Wilson J."/>
        </authorList>
    </citation>
    <scope>NUCLEOTIDE SEQUENCE</scope>
    <source>
        <strain evidence="2">AA19_3_7</strain>
        <tissue evidence="2">Leaf</tissue>
    </source>
</reference>
<proteinExistence type="predicted"/>
<evidence type="ECO:0000313" key="3">
    <source>
        <dbReference type="Proteomes" id="UP001206925"/>
    </source>
</evidence>
<organism evidence="2 3">
    <name type="scientific">Ambrosia artemisiifolia</name>
    <name type="common">Common ragweed</name>
    <dbReference type="NCBI Taxonomy" id="4212"/>
    <lineage>
        <taxon>Eukaryota</taxon>
        <taxon>Viridiplantae</taxon>
        <taxon>Streptophyta</taxon>
        <taxon>Embryophyta</taxon>
        <taxon>Tracheophyta</taxon>
        <taxon>Spermatophyta</taxon>
        <taxon>Magnoliopsida</taxon>
        <taxon>eudicotyledons</taxon>
        <taxon>Gunneridae</taxon>
        <taxon>Pentapetalae</taxon>
        <taxon>asterids</taxon>
        <taxon>campanulids</taxon>
        <taxon>Asterales</taxon>
        <taxon>Asteraceae</taxon>
        <taxon>Asteroideae</taxon>
        <taxon>Heliantheae alliance</taxon>
        <taxon>Heliantheae</taxon>
        <taxon>Ambrosia</taxon>
    </lineage>
</organism>
<feature type="region of interest" description="Disordered" evidence="1">
    <location>
        <begin position="39"/>
        <end position="67"/>
    </location>
</feature>
<dbReference type="EMBL" id="JAMZMK010001874">
    <property type="protein sequence ID" value="KAI7755050.1"/>
    <property type="molecule type" value="Genomic_DNA"/>
</dbReference>
<evidence type="ECO:0000313" key="2">
    <source>
        <dbReference type="EMBL" id="KAI7755050.1"/>
    </source>
</evidence>
<evidence type="ECO:0000256" key="1">
    <source>
        <dbReference type="SAM" id="MobiDB-lite"/>
    </source>
</evidence>
<dbReference type="AlphaFoldDB" id="A0AAD5GTV4"/>
<accession>A0AAD5GTV4</accession>
<protein>
    <submittedName>
        <fullName evidence="2">Uncharacterized protein</fullName>
    </submittedName>
</protein>
<name>A0AAD5GTV4_AMBAR</name>
<keyword evidence="3" id="KW-1185">Reference proteome</keyword>
<feature type="non-terminal residue" evidence="2">
    <location>
        <position position="67"/>
    </location>
</feature>
<sequence>VIRCGHYKKNSICVFNALKYDGGDDSVTSAIIGSKKVNPRELNPYMKNDGSGYTEEENKQGDRKRKT</sequence>
<dbReference type="Proteomes" id="UP001206925">
    <property type="component" value="Unassembled WGS sequence"/>
</dbReference>